<keyword evidence="3" id="KW-0863">Zinc-finger</keyword>
<dbReference type="Gene3D" id="3.30.1520.10">
    <property type="entry name" value="Phox-like domain"/>
    <property type="match status" value="1"/>
</dbReference>
<dbReference type="Proteomes" id="UP000594263">
    <property type="component" value="Unplaced"/>
</dbReference>
<keyword evidence="2" id="KW-0677">Repeat</keyword>
<protein>
    <recommendedName>
        <fullName evidence="6">PX domain-containing protein</fullName>
    </recommendedName>
</protein>
<dbReference type="PROSITE" id="PS50195">
    <property type="entry name" value="PX"/>
    <property type="match status" value="1"/>
</dbReference>
<evidence type="ECO:0000256" key="2">
    <source>
        <dbReference type="ARBA" id="ARBA00022737"/>
    </source>
</evidence>
<evidence type="ECO:0000256" key="4">
    <source>
        <dbReference type="ARBA" id="ARBA00022833"/>
    </source>
</evidence>
<dbReference type="InterPro" id="IPR051366">
    <property type="entry name" value="DEF8"/>
</dbReference>
<feature type="region of interest" description="Disordered" evidence="5">
    <location>
        <begin position="339"/>
        <end position="362"/>
    </location>
</feature>
<feature type="compositionally biased region" description="Basic and acidic residues" evidence="5">
    <location>
        <begin position="253"/>
        <end position="275"/>
    </location>
</feature>
<evidence type="ECO:0000313" key="7">
    <source>
        <dbReference type="EnsemblPlants" id="Kaladp0024s0056.2.v1.1"/>
    </source>
</evidence>
<evidence type="ECO:0000259" key="6">
    <source>
        <dbReference type="PROSITE" id="PS50195"/>
    </source>
</evidence>
<evidence type="ECO:0000256" key="3">
    <source>
        <dbReference type="ARBA" id="ARBA00022771"/>
    </source>
</evidence>
<dbReference type="OMA" id="TEMERCP"/>
<dbReference type="Gramene" id="Kaladp0024s0056.1.v1.1">
    <property type="protein sequence ID" value="Kaladp0024s0056.1.v1.1"/>
    <property type="gene ID" value="Kaladp0024s0056.v1.1"/>
</dbReference>
<dbReference type="GO" id="GO:0005768">
    <property type="term" value="C:endosome"/>
    <property type="evidence" value="ECO:0007669"/>
    <property type="project" value="UniProtKB-ARBA"/>
</dbReference>
<dbReference type="Gramene" id="Kaladp0024s0056.2.v1.1">
    <property type="protein sequence ID" value="Kaladp0024s0056.2.v1.1"/>
    <property type="gene ID" value="Kaladp0024s0056.v1.1"/>
</dbReference>
<dbReference type="Pfam" id="PF00787">
    <property type="entry name" value="PX"/>
    <property type="match status" value="1"/>
</dbReference>
<reference evidence="7" key="1">
    <citation type="submission" date="2021-01" db="UniProtKB">
        <authorList>
            <consortium name="EnsemblPlants"/>
        </authorList>
    </citation>
    <scope>IDENTIFICATION</scope>
</reference>
<dbReference type="InterPro" id="IPR036871">
    <property type="entry name" value="PX_dom_sf"/>
</dbReference>
<dbReference type="GO" id="GO:0016020">
    <property type="term" value="C:membrane"/>
    <property type="evidence" value="ECO:0007669"/>
    <property type="project" value="UniProtKB-ARBA"/>
</dbReference>
<dbReference type="EnsemblPlants" id="Kaladp0024s0056.1.v1.1">
    <property type="protein sequence ID" value="Kaladp0024s0056.1.v1.1"/>
    <property type="gene ID" value="Kaladp0024s0056.v1.1"/>
</dbReference>
<evidence type="ECO:0000256" key="1">
    <source>
        <dbReference type="ARBA" id="ARBA00022723"/>
    </source>
</evidence>
<keyword evidence="8" id="KW-1185">Reference proteome</keyword>
<dbReference type="SMART" id="SM01175">
    <property type="entry name" value="DUF4206"/>
    <property type="match status" value="1"/>
</dbReference>
<dbReference type="InterPro" id="IPR001683">
    <property type="entry name" value="PX_dom"/>
</dbReference>
<feature type="region of interest" description="Disordered" evidence="5">
    <location>
        <begin position="229"/>
        <end position="281"/>
    </location>
</feature>
<feature type="region of interest" description="Disordered" evidence="5">
    <location>
        <begin position="1004"/>
        <end position="1027"/>
    </location>
</feature>
<evidence type="ECO:0000313" key="8">
    <source>
        <dbReference type="Proteomes" id="UP000594263"/>
    </source>
</evidence>
<dbReference type="CDD" id="cd06093">
    <property type="entry name" value="PX_domain"/>
    <property type="match status" value="1"/>
</dbReference>
<dbReference type="SUPFAM" id="SSF64268">
    <property type="entry name" value="PX domain"/>
    <property type="match status" value="1"/>
</dbReference>
<dbReference type="PANTHER" id="PTHR12326:SF3">
    <property type="entry name" value="DIFFERENTIALLY EXPRESSED IN FDCP 8 HOMOLOG"/>
    <property type="match status" value="1"/>
</dbReference>
<sequence length="1027" mass="112007">MEAAKREESIKFSTLLEMGDGEALSPISSRYSSCGESEFDRYCSANSAMATPSLCSTSFRAFSDCNDSDFGSLRSLGFGGDDLSLDCLSLSSRIERGNGLKVEVGACDGLDRLNDVRSLRGFGEDGVADRGGGGGLGLPMDMSSISADGLYGDDDTGGLIAAYTGHEMCGSQLTCDAGTSHSRDGGVEDDCRDRGGLGSGGSYVAESEAVVNTFAEGVLECDGKNKEGLFEEDGASSRGDYSGGEDSGFEGSASEREVKTESRNWRGQQKGEEGVSRNPLVMGSSEAYGMEDWDDFADSNGEDIFANMEKHVYHHGNRNITEFRDNPLETSYEGEIASAGPGVHETAADAPRPGGNENSPDTHSELADVVRNTFESEHDGLVKDFPYSVGGEVIEIPKSYVLESQPCSKVNLDPLSDAKVNHLHTPSVEALIEDTSNRVKDSEHELSVSKFMDHRLSDHPFVSASAHEADIKPVKMDPPESNESLDDFVTEMEEILLDSVDSPGLRFNQVSNIFHPQLSLPSRASLSAASTSDQGAADPAVHHVPRIDGVEVVGAKQKKGDVSLGERLVGVKEYTVYRIRVWSGNDRWEVERRYRDFCTLYRRLKAQYADRGLALPSPWLSVERESRKMFGNASPDVVAERSILIQECLTSVVNSRVSSSSPGALLWFLSPQDSFISTPRAASSRRDNDGNTEITGSLGKTISLIVEVKRVKSLKQQLEAQHGRCAGCHQYFDEGKTMMLEIIHTLGWGKPRLCEYTGQLFCHSCHTNETSVLPARVLHQWDFTPYPVSQMAKSYLESIHDKPMLCVSAVNPLLLSKVPALLQVMNIRKKIGAMLPYLRCPFRRTINKGLGSRRYLLESNDFFSLRDLIDLSRGPFSALPVMVETVSRKILEHITEQCLFCCDAGVVCGAKQACRDPTALIFPFQESEVKKCRSCGLVFHEPCFKKLTNCSCEAHLRLEKAPGSAHRLDGGSNSEAGVFDAVRKNLASSLSETISGLFSKTTKSDRLGRQNSDSNVILMGSMPSDAI</sequence>
<feature type="domain" description="PX" evidence="6">
    <location>
        <begin position="555"/>
        <end position="675"/>
    </location>
</feature>
<dbReference type="Pfam" id="PF13901">
    <property type="entry name" value="RH_dom"/>
    <property type="match status" value="1"/>
</dbReference>
<dbReference type="GO" id="GO:0008270">
    <property type="term" value="F:zinc ion binding"/>
    <property type="evidence" value="ECO:0007669"/>
    <property type="project" value="UniProtKB-KW"/>
</dbReference>
<accession>A0A7N0T5S7</accession>
<name>A0A7N0T5S7_KALFE</name>
<dbReference type="EnsemblPlants" id="Kaladp0024s0056.2.v1.1">
    <property type="protein sequence ID" value="Kaladp0024s0056.2.v1.1"/>
    <property type="gene ID" value="Kaladp0024s0056.v1.1"/>
</dbReference>
<dbReference type="GO" id="GO:0035091">
    <property type="term" value="F:phosphatidylinositol binding"/>
    <property type="evidence" value="ECO:0007669"/>
    <property type="project" value="InterPro"/>
</dbReference>
<dbReference type="InterPro" id="IPR025258">
    <property type="entry name" value="RH_dom"/>
</dbReference>
<proteinExistence type="predicted"/>
<organism evidence="7 8">
    <name type="scientific">Kalanchoe fedtschenkoi</name>
    <name type="common">Lavender scallops</name>
    <name type="synonym">South American air plant</name>
    <dbReference type="NCBI Taxonomy" id="63787"/>
    <lineage>
        <taxon>Eukaryota</taxon>
        <taxon>Viridiplantae</taxon>
        <taxon>Streptophyta</taxon>
        <taxon>Embryophyta</taxon>
        <taxon>Tracheophyta</taxon>
        <taxon>Spermatophyta</taxon>
        <taxon>Magnoliopsida</taxon>
        <taxon>eudicotyledons</taxon>
        <taxon>Gunneridae</taxon>
        <taxon>Pentapetalae</taxon>
        <taxon>Saxifragales</taxon>
        <taxon>Crassulaceae</taxon>
        <taxon>Kalanchoe</taxon>
    </lineage>
</organism>
<keyword evidence="4" id="KW-0862">Zinc</keyword>
<keyword evidence="1" id="KW-0479">Metal-binding</keyword>
<dbReference type="PANTHER" id="PTHR12326">
    <property type="entry name" value="PLECKSTRIN HOMOLOGY DOMAIN CONTAINING PROTEIN"/>
    <property type="match status" value="1"/>
</dbReference>
<dbReference type="AlphaFoldDB" id="A0A7N0T5S7"/>
<evidence type="ECO:0000256" key="5">
    <source>
        <dbReference type="SAM" id="MobiDB-lite"/>
    </source>
</evidence>